<evidence type="ECO:0000256" key="4">
    <source>
        <dbReference type="RuleBase" id="RU369062"/>
    </source>
</evidence>
<protein>
    <recommendedName>
        <fullName evidence="4">ADP/GDP-polyphosphate phosphotransferase</fullName>
        <ecNumber evidence="4">2.7.4.-</ecNumber>
    </recommendedName>
    <alternativeName>
        <fullName evidence="4">Polyphosphate kinase PPK2</fullName>
    </alternativeName>
</protein>
<dbReference type="EMBL" id="CP037423">
    <property type="protein sequence ID" value="QDV43471.1"/>
    <property type="molecule type" value="Genomic_DNA"/>
</dbReference>
<evidence type="ECO:0000313" key="6">
    <source>
        <dbReference type="EMBL" id="QDV43471.1"/>
    </source>
</evidence>
<keyword evidence="2 4" id="KW-0808">Transferase</keyword>
<comment type="function">
    <text evidence="4">Uses inorganic polyphosphate (polyP) as a donor to convert GDP to GTP or ADP to ATP.</text>
</comment>
<keyword evidence="3 4" id="KW-0418">Kinase</keyword>
<dbReference type="PIRSF" id="PIRSF028756">
    <property type="entry name" value="PPK2_prd"/>
    <property type="match status" value="1"/>
</dbReference>
<dbReference type="GO" id="GO:0006793">
    <property type="term" value="P:phosphorus metabolic process"/>
    <property type="evidence" value="ECO:0007669"/>
    <property type="project" value="InterPro"/>
</dbReference>
<dbReference type="SUPFAM" id="SSF52540">
    <property type="entry name" value="P-loop containing nucleoside triphosphate hydrolases"/>
    <property type="match status" value="1"/>
</dbReference>
<comment type="similarity">
    <text evidence="1 4">Belongs to the polyphosphate kinase 2 (PPK2) family. Class I subfamily.</text>
</comment>
<dbReference type="InterPro" id="IPR016898">
    <property type="entry name" value="Polyphosphate_phosphotransfera"/>
</dbReference>
<evidence type="ECO:0000259" key="5">
    <source>
        <dbReference type="Pfam" id="PF03976"/>
    </source>
</evidence>
<evidence type="ECO:0000313" key="7">
    <source>
        <dbReference type="Proteomes" id="UP000319004"/>
    </source>
</evidence>
<evidence type="ECO:0000256" key="1">
    <source>
        <dbReference type="ARBA" id="ARBA00009924"/>
    </source>
</evidence>
<dbReference type="InterPro" id="IPR022486">
    <property type="entry name" value="PPK2_PA0141"/>
</dbReference>
<comment type="subunit">
    <text evidence="4">Homotetramer.</text>
</comment>
<dbReference type="PANTHER" id="PTHR34383:SF1">
    <property type="entry name" value="ADP-POLYPHOSPHATE PHOSPHOTRANSFERASE"/>
    <property type="match status" value="1"/>
</dbReference>
<sequence length="295" mass="34519">MNELFPSPLMTQKQKNNKVRELPDPLLRTTGDVKVKKHKIDQAVYEKELARLQVELVKLQEWVKHERLRVVVIFEGRDAAGKGGVIKRITESLNPRICRVVALGTPTEREKSSWYFQRYVAHLPAAGEIVLMDRSWYNRAGVEHVMGFCTQTQYHEFLRSCPEFERLLVRSGIQLIKYWFSVSDDEQEKRFQKRMKDPTRSWKLSPMDVESRSRWIEYSKAKDTMFAHTDIKQAPWYVVKADVKKCARLNCISHFLSMIPYKDLTPTPEALPPRPAAGAYIRPPLEDQTFIPELW</sequence>
<evidence type="ECO:0000256" key="2">
    <source>
        <dbReference type="ARBA" id="ARBA00022679"/>
    </source>
</evidence>
<dbReference type="InterPro" id="IPR027417">
    <property type="entry name" value="P-loop_NTPase"/>
</dbReference>
<dbReference type="GO" id="GO:0008976">
    <property type="term" value="F:polyphosphate kinase activity"/>
    <property type="evidence" value="ECO:0007669"/>
    <property type="project" value="UniProtKB-UniRule"/>
</dbReference>
<dbReference type="NCBIfam" id="TIGR03707">
    <property type="entry name" value="PPK2_P_aer"/>
    <property type="match status" value="1"/>
</dbReference>
<keyword evidence="7" id="KW-1185">Reference proteome</keyword>
<organism evidence="6 7">
    <name type="scientific">Stieleria neptunia</name>
    <dbReference type="NCBI Taxonomy" id="2527979"/>
    <lineage>
        <taxon>Bacteria</taxon>
        <taxon>Pseudomonadati</taxon>
        <taxon>Planctomycetota</taxon>
        <taxon>Planctomycetia</taxon>
        <taxon>Pirellulales</taxon>
        <taxon>Pirellulaceae</taxon>
        <taxon>Stieleria</taxon>
    </lineage>
</organism>
<dbReference type="PANTHER" id="PTHR34383">
    <property type="entry name" value="POLYPHOSPHATE:AMP PHOSPHOTRANSFERASE-RELATED"/>
    <property type="match status" value="1"/>
</dbReference>
<dbReference type="KEGG" id="snep:Enr13x_33280"/>
<dbReference type="EC" id="2.7.4.-" evidence="4"/>
<dbReference type="Proteomes" id="UP000319004">
    <property type="component" value="Chromosome"/>
</dbReference>
<feature type="domain" description="Polyphosphate kinase-2-related" evidence="5">
    <location>
        <begin position="40"/>
        <end position="263"/>
    </location>
</feature>
<dbReference type="Pfam" id="PF03976">
    <property type="entry name" value="PPK2"/>
    <property type="match status" value="1"/>
</dbReference>
<name>A0A518HRP5_9BACT</name>
<dbReference type="InterPro" id="IPR022488">
    <property type="entry name" value="PPK2-related"/>
</dbReference>
<evidence type="ECO:0000256" key="3">
    <source>
        <dbReference type="ARBA" id="ARBA00022777"/>
    </source>
</evidence>
<accession>A0A518HRP5</accession>
<dbReference type="Gene3D" id="3.40.50.300">
    <property type="entry name" value="P-loop containing nucleotide triphosphate hydrolases"/>
    <property type="match status" value="1"/>
</dbReference>
<dbReference type="AlphaFoldDB" id="A0A518HRP5"/>
<proteinExistence type="inferred from homology"/>
<reference evidence="6 7" key="1">
    <citation type="submission" date="2019-03" db="EMBL/GenBank/DDBJ databases">
        <title>Deep-cultivation of Planctomycetes and their phenomic and genomic characterization uncovers novel biology.</title>
        <authorList>
            <person name="Wiegand S."/>
            <person name="Jogler M."/>
            <person name="Boedeker C."/>
            <person name="Pinto D."/>
            <person name="Vollmers J."/>
            <person name="Rivas-Marin E."/>
            <person name="Kohn T."/>
            <person name="Peeters S.H."/>
            <person name="Heuer A."/>
            <person name="Rast P."/>
            <person name="Oberbeckmann S."/>
            <person name="Bunk B."/>
            <person name="Jeske O."/>
            <person name="Meyerdierks A."/>
            <person name="Storesund J.E."/>
            <person name="Kallscheuer N."/>
            <person name="Luecker S."/>
            <person name="Lage O.M."/>
            <person name="Pohl T."/>
            <person name="Merkel B.J."/>
            <person name="Hornburger P."/>
            <person name="Mueller R.-W."/>
            <person name="Bruemmer F."/>
            <person name="Labrenz M."/>
            <person name="Spormann A.M."/>
            <person name="Op den Camp H."/>
            <person name="Overmann J."/>
            <person name="Amann R."/>
            <person name="Jetten M.S.M."/>
            <person name="Mascher T."/>
            <person name="Medema M.H."/>
            <person name="Devos D.P."/>
            <person name="Kaster A.-K."/>
            <person name="Ovreas L."/>
            <person name="Rohde M."/>
            <person name="Galperin M.Y."/>
            <person name="Jogler C."/>
        </authorList>
    </citation>
    <scope>NUCLEOTIDE SEQUENCE [LARGE SCALE GENOMIC DNA]</scope>
    <source>
        <strain evidence="6 7">Enr13</strain>
    </source>
</reference>
<gene>
    <name evidence="6" type="ORF">Enr13x_33280</name>
</gene>